<dbReference type="GO" id="GO:0009424">
    <property type="term" value="C:bacterial-type flagellum hook"/>
    <property type="evidence" value="ECO:0007669"/>
    <property type="project" value="InterPro"/>
</dbReference>
<protein>
    <submittedName>
        <fullName evidence="6">Flagellar hook-associated protein 3 FlgL</fullName>
    </submittedName>
</protein>
<comment type="similarity">
    <text evidence="2">Belongs to the bacterial flagellin family.</text>
</comment>
<keyword evidence="6" id="KW-0966">Cell projection</keyword>
<dbReference type="SUPFAM" id="SSF64518">
    <property type="entry name" value="Phase 1 flagellin"/>
    <property type="match status" value="1"/>
</dbReference>
<evidence type="ECO:0000256" key="3">
    <source>
        <dbReference type="ARBA" id="ARBA00023143"/>
    </source>
</evidence>
<dbReference type="Gene3D" id="1.20.1330.10">
    <property type="entry name" value="f41 fragment of flagellin, N-terminal domain"/>
    <property type="match status" value="1"/>
</dbReference>
<name>A0A1I2H5G1_9BACL</name>
<accession>A0A1I2H5G1</accession>
<evidence type="ECO:0000256" key="1">
    <source>
        <dbReference type="ARBA" id="ARBA00004365"/>
    </source>
</evidence>
<dbReference type="InterPro" id="IPR046358">
    <property type="entry name" value="Flagellin_C"/>
</dbReference>
<evidence type="ECO:0000259" key="5">
    <source>
        <dbReference type="Pfam" id="PF00700"/>
    </source>
</evidence>
<organism evidence="6 7">
    <name type="scientific">Paenibacillus catalpae</name>
    <dbReference type="NCBI Taxonomy" id="1045775"/>
    <lineage>
        <taxon>Bacteria</taxon>
        <taxon>Bacillati</taxon>
        <taxon>Bacillota</taxon>
        <taxon>Bacilli</taxon>
        <taxon>Bacillales</taxon>
        <taxon>Paenibacillaceae</taxon>
        <taxon>Paenibacillus</taxon>
    </lineage>
</organism>
<gene>
    <name evidence="6" type="ORF">SAMN05216378_5682</name>
</gene>
<dbReference type="GO" id="GO:0071973">
    <property type="term" value="P:bacterial-type flagellum-dependent cell motility"/>
    <property type="evidence" value="ECO:0007669"/>
    <property type="project" value="InterPro"/>
</dbReference>
<dbReference type="PANTHER" id="PTHR42792:SF1">
    <property type="entry name" value="FLAGELLAR HOOK-ASSOCIATED PROTEIN 3"/>
    <property type="match status" value="1"/>
</dbReference>
<proteinExistence type="inferred from homology"/>
<evidence type="ECO:0000256" key="2">
    <source>
        <dbReference type="ARBA" id="ARBA00005709"/>
    </source>
</evidence>
<evidence type="ECO:0000313" key="6">
    <source>
        <dbReference type="EMBL" id="SFF24922.1"/>
    </source>
</evidence>
<reference evidence="7" key="1">
    <citation type="submission" date="2016-10" db="EMBL/GenBank/DDBJ databases">
        <authorList>
            <person name="Varghese N."/>
            <person name="Submissions S."/>
        </authorList>
    </citation>
    <scope>NUCLEOTIDE SEQUENCE [LARGE SCALE GENOMIC DNA]</scope>
    <source>
        <strain evidence="7">CGMCC 1.10784</strain>
    </source>
</reference>
<dbReference type="Pfam" id="PF00669">
    <property type="entry name" value="Flagellin_N"/>
    <property type="match status" value="1"/>
</dbReference>
<dbReference type="STRING" id="1045775.SAMN05216378_5682"/>
<dbReference type="OrthoDB" id="9758307at2"/>
<dbReference type="InterPro" id="IPR001492">
    <property type="entry name" value="Flagellin"/>
</dbReference>
<dbReference type="InterPro" id="IPR013384">
    <property type="entry name" value="Flagell_FlgL"/>
</dbReference>
<dbReference type="RefSeq" id="WP_091190005.1">
    <property type="nucleotide sequence ID" value="NZ_FOMT01000006.1"/>
</dbReference>
<dbReference type="PANTHER" id="PTHR42792">
    <property type="entry name" value="FLAGELLIN"/>
    <property type="match status" value="1"/>
</dbReference>
<sequence>MALRVTQTMMSSQMLSNITNNMNSMNKLQNQLSTGKAINKPSDDPVGITFALRYRGEIASNDQYTDNADAALSSLEYMDTTIGQATDIVQRFRELIVKGANGTLEQTSLTAIQTEVSQLYNQMVEIGNSQFNGKQMFNGEQTSVKPYSTIGLDQVTDPLADPPQLKAFSSQTDTGSINYELSPGMTMEVNITGNDVFGDPVSNESDTTSDNLFQLMHRAYDMLGSGDQEGLTSLLGQIDTRMNTMLTARAQIGARVNRVEIVQGRLSDVDVNLQQMQQKVEDVDMAQAITNITTLENVYQASLSAGAKIIQPSLVDFLR</sequence>
<evidence type="ECO:0000313" key="7">
    <source>
        <dbReference type="Proteomes" id="UP000198855"/>
    </source>
</evidence>
<dbReference type="AlphaFoldDB" id="A0A1I2H5G1"/>
<dbReference type="GO" id="GO:0005198">
    <property type="term" value="F:structural molecule activity"/>
    <property type="evidence" value="ECO:0007669"/>
    <property type="project" value="InterPro"/>
</dbReference>
<dbReference type="EMBL" id="FOMT01000006">
    <property type="protein sequence ID" value="SFF24922.1"/>
    <property type="molecule type" value="Genomic_DNA"/>
</dbReference>
<keyword evidence="3" id="KW-0975">Bacterial flagellum</keyword>
<keyword evidence="6" id="KW-0969">Cilium</keyword>
<feature type="domain" description="Flagellin N-terminal" evidence="4">
    <location>
        <begin position="7"/>
        <end position="142"/>
    </location>
</feature>
<dbReference type="InterPro" id="IPR001029">
    <property type="entry name" value="Flagellin_N"/>
</dbReference>
<keyword evidence="7" id="KW-1185">Reference proteome</keyword>
<feature type="domain" description="Flagellin C-terminal" evidence="5">
    <location>
        <begin position="236"/>
        <end position="318"/>
    </location>
</feature>
<evidence type="ECO:0000259" key="4">
    <source>
        <dbReference type="Pfam" id="PF00669"/>
    </source>
</evidence>
<dbReference type="NCBIfam" id="TIGR02550">
    <property type="entry name" value="flagell_flgL"/>
    <property type="match status" value="1"/>
</dbReference>
<comment type="subcellular location">
    <subcellularLocation>
        <location evidence="1">Bacterial flagellum</location>
    </subcellularLocation>
</comment>
<keyword evidence="6" id="KW-0282">Flagellum</keyword>
<dbReference type="Pfam" id="PF00700">
    <property type="entry name" value="Flagellin_C"/>
    <property type="match status" value="1"/>
</dbReference>
<dbReference type="Proteomes" id="UP000198855">
    <property type="component" value="Unassembled WGS sequence"/>
</dbReference>